<dbReference type="KEGG" id="mpd:MCP_1617"/>
<dbReference type="InParanoid" id="D1YZ17"/>
<dbReference type="OrthoDB" id="147681at2157"/>
<dbReference type="EMBL" id="AP011532">
    <property type="protein sequence ID" value="BAI61689.1"/>
    <property type="molecule type" value="Genomic_DNA"/>
</dbReference>
<evidence type="ECO:0000313" key="2">
    <source>
        <dbReference type="Proteomes" id="UP000001882"/>
    </source>
</evidence>
<dbReference type="Proteomes" id="UP000001882">
    <property type="component" value="Chromosome"/>
</dbReference>
<dbReference type="RefSeq" id="WP_012900368.1">
    <property type="nucleotide sequence ID" value="NC_013665.1"/>
</dbReference>
<name>D1YZ17_METPS</name>
<reference evidence="2" key="3">
    <citation type="journal article" date="2011" name="PLoS ONE">
        <title>Genome sequence of a mesophilic hydrogenotrophic methanogen Methanocella paludicola, the first cultivated representative of the order Methanocellales.</title>
        <authorList>
            <person name="Sakai S."/>
            <person name="Takaki Y."/>
            <person name="Shimamura S."/>
            <person name="Sekine M."/>
            <person name="Tajima T."/>
            <person name="Kosugi H."/>
            <person name="Ichikawa N."/>
            <person name="Tasumi E."/>
            <person name="Hiraki A.T."/>
            <person name="Shimizu A."/>
            <person name="Kato Y."/>
            <person name="Nishiko R."/>
            <person name="Mori K."/>
            <person name="Fujita N."/>
            <person name="Imachi H."/>
            <person name="Takai K."/>
        </authorList>
    </citation>
    <scope>NUCLEOTIDE SEQUENCE [LARGE SCALE GENOMIC DNA]</scope>
    <source>
        <strain evidence="2">DSM 17711 / JCM 13418 / NBRC 101707 / SANAE</strain>
    </source>
</reference>
<protein>
    <recommendedName>
        <fullName evidence="3">GxxExxY protein</fullName>
    </recommendedName>
</protein>
<keyword evidence="2" id="KW-1185">Reference proteome</keyword>
<dbReference type="InterPro" id="IPR026350">
    <property type="entry name" value="GxxExxY"/>
</dbReference>
<dbReference type="NCBIfam" id="TIGR04256">
    <property type="entry name" value="GxxExxY"/>
    <property type="match status" value="1"/>
</dbReference>
<dbReference type="PATRIC" id="fig|304371.9.peg.1650"/>
<proteinExistence type="predicted"/>
<gene>
    <name evidence="1" type="ordered locus">MCP_1617</name>
</gene>
<accession>D1YZ17</accession>
<dbReference type="GeneID" id="8681538"/>
<evidence type="ECO:0008006" key="3">
    <source>
        <dbReference type="Google" id="ProtNLM"/>
    </source>
</evidence>
<dbReference type="AlphaFoldDB" id="D1YZ17"/>
<dbReference type="Pfam" id="PF13366">
    <property type="entry name" value="PDDEXK_3"/>
    <property type="match status" value="1"/>
</dbReference>
<reference evidence="1 2" key="2">
    <citation type="journal article" date="2008" name="Int. J. Syst. Evol. Microbiol.">
        <title>Methanocella paludicola gen. nov., sp. nov., a methane-producing archaeon, the first isolate of the lineage 'Rice Cluster I', and proposal of the new archaeal order Methanocellales ord. nov.</title>
        <authorList>
            <person name="Sakai S."/>
            <person name="Imachi H."/>
            <person name="Hanada S."/>
            <person name="Ohashi A."/>
            <person name="Harada H."/>
            <person name="Kamagata Y."/>
        </authorList>
    </citation>
    <scope>NUCLEOTIDE SEQUENCE [LARGE SCALE GENOMIC DNA]</scope>
    <source>
        <strain evidence="2">DSM 17711 / JCM 13418 / NBRC 101707 / SANAE</strain>
    </source>
</reference>
<evidence type="ECO:0000313" key="1">
    <source>
        <dbReference type="EMBL" id="BAI61689.1"/>
    </source>
</evidence>
<organism evidence="1 2">
    <name type="scientific">Methanocella paludicola (strain DSM 17711 / JCM 13418 / NBRC 101707 / SANAE)</name>
    <dbReference type="NCBI Taxonomy" id="304371"/>
    <lineage>
        <taxon>Archaea</taxon>
        <taxon>Methanobacteriati</taxon>
        <taxon>Methanobacteriota</taxon>
        <taxon>Stenosarchaea group</taxon>
        <taxon>Methanomicrobia</taxon>
        <taxon>Methanocellales</taxon>
        <taxon>Methanocellaceae</taxon>
        <taxon>Methanocella</taxon>
    </lineage>
</organism>
<sequence length="132" mass="14898">MHKRKEPIPDKTNKISGIIVDSALTVHRTLGPGLLERVYEECLIQELTLRGLKVESQIPLPIEYKGLRIEDAVRIDILVENCVIIEIKAVETVLPVHEAQLLTYLKLSNNRLGLLINFNSPLIKDGIKRIAN</sequence>
<reference evidence="1 2" key="1">
    <citation type="journal article" date="2007" name="Appl. Environ. Microbiol.">
        <title>Isolation of key methanogens for global methane emission from rice paddy fields: a novel isolate affiliated with the clone cluster rice cluster I.</title>
        <authorList>
            <person name="Sakai S."/>
            <person name="Imachi H."/>
            <person name="Sekiguchi Y."/>
            <person name="Ohashi A."/>
            <person name="Harada H."/>
            <person name="Kamagata Y."/>
        </authorList>
    </citation>
    <scope>NUCLEOTIDE SEQUENCE [LARGE SCALE GENOMIC DNA]</scope>
    <source>
        <strain evidence="2">DSM 17711 / JCM 13418 / NBRC 101707 / SANAE</strain>
    </source>
</reference>
<dbReference type="eggNOG" id="arCOG07749">
    <property type="taxonomic scope" value="Archaea"/>
</dbReference>